<sequence length="62" mass="7001">MIRIQKIKGLMREAGETQEDLAKLLGKSRSALNYNLSHSTFTVKELGIIAQHYNVSIKDLVE</sequence>
<dbReference type="InterPro" id="IPR010982">
    <property type="entry name" value="Lambda_DNA-bd_dom_sf"/>
</dbReference>
<dbReference type="InterPro" id="IPR001387">
    <property type="entry name" value="Cro/C1-type_HTH"/>
</dbReference>
<dbReference type="Gene3D" id="1.10.260.40">
    <property type="entry name" value="lambda repressor-like DNA-binding domains"/>
    <property type="match status" value="1"/>
</dbReference>
<dbReference type="SUPFAM" id="SSF47413">
    <property type="entry name" value="lambda repressor-like DNA-binding domains"/>
    <property type="match status" value="1"/>
</dbReference>
<name>A0A8S5UU55_9CAUD</name>
<dbReference type="PROSITE" id="PS50943">
    <property type="entry name" value="HTH_CROC1"/>
    <property type="match status" value="1"/>
</dbReference>
<proteinExistence type="predicted"/>
<dbReference type="Pfam" id="PF01381">
    <property type="entry name" value="HTH_3"/>
    <property type="match status" value="1"/>
</dbReference>
<organism evidence="2">
    <name type="scientific">Myoviridae sp. ctvxP16</name>
    <dbReference type="NCBI Taxonomy" id="2825205"/>
    <lineage>
        <taxon>Viruses</taxon>
        <taxon>Duplodnaviria</taxon>
        <taxon>Heunggongvirae</taxon>
        <taxon>Uroviricota</taxon>
        <taxon>Caudoviricetes</taxon>
    </lineage>
</organism>
<reference evidence="2" key="1">
    <citation type="journal article" date="2021" name="Proc. Natl. Acad. Sci. U.S.A.">
        <title>A Catalog of Tens of Thousands of Viruses from Human Metagenomes Reveals Hidden Associations with Chronic Diseases.</title>
        <authorList>
            <person name="Tisza M.J."/>
            <person name="Buck C.B."/>
        </authorList>
    </citation>
    <scope>NUCLEOTIDE SEQUENCE</scope>
    <source>
        <strain evidence="2">CtvxP16</strain>
    </source>
</reference>
<protein>
    <submittedName>
        <fullName evidence="2">Helix-turn-helix domain protein</fullName>
    </submittedName>
</protein>
<accession>A0A8S5UU55</accession>
<dbReference type="GO" id="GO:0003677">
    <property type="term" value="F:DNA binding"/>
    <property type="evidence" value="ECO:0007669"/>
    <property type="project" value="InterPro"/>
</dbReference>
<feature type="domain" description="HTH cro/C1-type" evidence="1">
    <location>
        <begin position="7"/>
        <end position="60"/>
    </location>
</feature>
<dbReference type="EMBL" id="BK016138">
    <property type="protein sequence ID" value="DAF97902.1"/>
    <property type="molecule type" value="Genomic_DNA"/>
</dbReference>
<evidence type="ECO:0000259" key="1">
    <source>
        <dbReference type="PROSITE" id="PS50943"/>
    </source>
</evidence>
<dbReference type="CDD" id="cd00093">
    <property type="entry name" value="HTH_XRE"/>
    <property type="match status" value="1"/>
</dbReference>
<dbReference type="SMART" id="SM00530">
    <property type="entry name" value="HTH_XRE"/>
    <property type="match status" value="1"/>
</dbReference>
<evidence type="ECO:0000313" key="2">
    <source>
        <dbReference type="EMBL" id="DAF97902.1"/>
    </source>
</evidence>